<sequence>MYLNWECKDKVTGNRKLAKQKLFMVIYVYKKLAKLWHEAYSI</sequence>
<name>B4W536_9CYAN</name>
<dbReference type="EMBL" id="DS989883">
    <property type="protein sequence ID" value="EDX70703.1"/>
    <property type="molecule type" value="Genomic_DNA"/>
</dbReference>
<dbReference type="AlphaFoldDB" id="B4W536"/>
<dbReference type="HOGENOM" id="CLU_3249973_0_0_3"/>
<organism evidence="1 2">
    <name type="scientific">Coleofasciculus chthonoplastes PCC 7420</name>
    <dbReference type="NCBI Taxonomy" id="118168"/>
    <lineage>
        <taxon>Bacteria</taxon>
        <taxon>Bacillati</taxon>
        <taxon>Cyanobacteriota</taxon>
        <taxon>Cyanophyceae</taxon>
        <taxon>Coleofasciculales</taxon>
        <taxon>Coleofasciculaceae</taxon>
        <taxon>Coleofasciculus</taxon>
    </lineage>
</organism>
<reference evidence="1 2" key="1">
    <citation type="submission" date="2008-07" db="EMBL/GenBank/DDBJ databases">
        <authorList>
            <person name="Tandeau de Marsac N."/>
            <person name="Ferriera S."/>
            <person name="Johnson J."/>
            <person name="Kravitz S."/>
            <person name="Beeson K."/>
            <person name="Sutton G."/>
            <person name="Rogers Y.-H."/>
            <person name="Friedman R."/>
            <person name="Frazier M."/>
            <person name="Venter J.C."/>
        </authorList>
    </citation>
    <scope>NUCLEOTIDE SEQUENCE [LARGE SCALE GENOMIC DNA]</scope>
    <source>
        <strain evidence="1 2">PCC 7420</strain>
    </source>
</reference>
<dbReference type="STRING" id="118168.MC7420_8131"/>
<evidence type="ECO:0000313" key="1">
    <source>
        <dbReference type="EMBL" id="EDX70703.1"/>
    </source>
</evidence>
<proteinExistence type="predicted"/>
<accession>B4W536</accession>
<evidence type="ECO:0000313" key="2">
    <source>
        <dbReference type="Proteomes" id="UP000003835"/>
    </source>
</evidence>
<keyword evidence="2" id="KW-1185">Reference proteome</keyword>
<gene>
    <name evidence="1" type="ORF">MC7420_8131</name>
</gene>
<dbReference type="Proteomes" id="UP000003835">
    <property type="component" value="Unassembled WGS sequence"/>
</dbReference>
<protein>
    <submittedName>
        <fullName evidence="1">Uncharacterized protein</fullName>
    </submittedName>
</protein>